<evidence type="ECO:0000256" key="7">
    <source>
        <dbReference type="ARBA" id="ARBA00022786"/>
    </source>
</evidence>
<evidence type="ECO:0000256" key="3">
    <source>
        <dbReference type="ARBA" id="ARBA00009085"/>
    </source>
</evidence>
<evidence type="ECO:0000313" key="18">
    <source>
        <dbReference type="Proteomes" id="UP000700334"/>
    </source>
</evidence>
<dbReference type="PROSITE" id="PS00973">
    <property type="entry name" value="USP_2"/>
    <property type="match status" value="1"/>
</dbReference>
<comment type="caution">
    <text evidence="17">The sequence shown here is derived from an EMBL/GenBank/DDBJ whole genome shotgun (WGS) entry which is preliminary data.</text>
</comment>
<evidence type="ECO:0000256" key="10">
    <source>
        <dbReference type="ARBA" id="ARBA00023242"/>
    </source>
</evidence>
<dbReference type="FunFam" id="2.60.210.10:FF:000006">
    <property type="entry name" value="Ubiquitin carboxyl-terminal hydrolase 7"/>
    <property type="match status" value="1"/>
</dbReference>
<dbReference type="GO" id="GO:0016579">
    <property type="term" value="P:protein deubiquitination"/>
    <property type="evidence" value="ECO:0007669"/>
    <property type="project" value="InterPro"/>
</dbReference>
<dbReference type="PROSITE" id="PS00972">
    <property type="entry name" value="USP_1"/>
    <property type="match status" value="1"/>
</dbReference>
<protein>
    <recommendedName>
        <fullName evidence="5">Ubiquitin carboxyl-terminal hydrolase 7</fullName>
        <ecNumber evidence="4">3.4.19.12</ecNumber>
    </recommendedName>
    <alternativeName>
        <fullName evidence="13">Herpesvirus-associated ubiquitin-specific protease</fullName>
    </alternativeName>
    <alternativeName>
        <fullName evidence="12">Ubiquitin thioesterase 7</fullName>
    </alternativeName>
    <alternativeName>
        <fullName evidence="11">Ubiquitin-specific-processing protease 7</fullName>
    </alternativeName>
</protein>
<evidence type="ECO:0000256" key="1">
    <source>
        <dbReference type="ARBA" id="ARBA00000707"/>
    </source>
</evidence>
<dbReference type="GO" id="GO:0031647">
    <property type="term" value="P:regulation of protein stability"/>
    <property type="evidence" value="ECO:0007669"/>
    <property type="project" value="TreeGrafter"/>
</dbReference>
<evidence type="ECO:0000256" key="13">
    <source>
        <dbReference type="ARBA" id="ARBA00075621"/>
    </source>
</evidence>
<dbReference type="Pfam" id="PF14533">
    <property type="entry name" value="USP7_C2"/>
    <property type="match status" value="1"/>
</dbReference>
<dbReference type="OrthoDB" id="289038at2759"/>
<evidence type="ECO:0000256" key="4">
    <source>
        <dbReference type="ARBA" id="ARBA00012759"/>
    </source>
</evidence>
<dbReference type="EMBL" id="JAGFMF010011768">
    <property type="protein sequence ID" value="KAG8513443.1"/>
    <property type="molecule type" value="Genomic_DNA"/>
</dbReference>
<accession>A0A8J6DPC2</accession>
<dbReference type="GO" id="GO:0005829">
    <property type="term" value="C:cytosol"/>
    <property type="evidence" value="ECO:0007669"/>
    <property type="project" value="TreeGrafter"/>
</dbReference>
<feature type="compositionally biased region" description="Low complexity" evidence="14">
    <location>
        <begin position="2582"/>
        <end position="2598"/>
    </location>
</feature>
<dbReference type="Proteomes" id="UP000700334">
    <property type="component" value="Unassembled WGS sequence"/>
</dbReference>
<dbReference type="Pfam" id="PF12436">
    <property type="entry name" value="USP7_ICP0_bdg"/>
    <property type="match status" value="2"/>
</dbReference>
<proteinExistence type="inferred from homology"/>
<evidence type="ECO:0000256" key="6">
    <source>
        <dbReference type="ARBA" id="ARBA00022670"/>
    </source>
</evidence>
<evidence type="ECO:0000313" key="17">
    <source>
        <dbReference type="EMBL" id="KAG8513443.1"/>
    </source>
</evidence>
<evidence type="ECO:0000256" key="11">
    <source>
        <dbReference type="ARBA" id="ARBA00031500"/>
    </source>
</evidence>
<dbReference type="GO" id="GO:0006508">
    <property type="term" value="P:proteolysis"/>
    <property type="evidence" value="ECO:0007669"/>
    <property type="project" value="UniProtKB-KW"/>
</dbReference>
<dbReference type="InterPro" id="IPR008974">
    <property type="entry name" value="TRAF-like"/>
</dbReference>
<dbReference type="Pfam" id="PF00443">
    <property type="entry name" value="UCH"/>
    <property type="match status" value="1"/>
</dbReference>
<evidence type="ECO:0000256" key="2">
    <source>
        <dbReference type="ARBA" id="ARBA00004123"/>
    </source>
</evidence>
<dbReference type="PROSITE" id="PS50144">
    <property type="entry name" value="MATH"/>
    <property type="match status" value="1"/>
</dbReference>
<dbReference type="InterPro" id="IPR024729">
    <property type="entry name" value="USP7_ICP0-binding_dom"/>
</dbReference>
<dbReference type="InterPro" id="IPR038765">
    <property type="entry name" value="Papain-like_cys_pep_sf"/>
</dbReference>
<reference evidence="17" key="1">
    <citation type="journal article" date="2021" name="Evol. Appl.">
        <title>The genome of the Pyrenean desman and the effects of bottlenecks and inbreeding on the genomic landscape of an endangered species.</title>
        <authorList>
            <person name="Escoda L."/>
            <person name="Castresana J."/>
        </authorList>
    </citation>
    <scope>NUCLEOTIDE SEQUENCE</scope>
    <source>
        <strain evidence="17">IBE-C5619</strain>
    </source>
</reference>
<evidence type="ECO:0000256" key="9">
    <source>
        <dbReference type="ARBA" id="ARBA00022807"/>
    </source>
</evidence>
<dbReference type="Pfam" id="PF22486">
    <property type="entry name" value="MATH_2"/>
    <property type="match status" value="1"/>
</dbReference>
<evidence type="ECO:0000256" key="14">
    <source>
        <dbReference type="SAM" id="MobiDB-lite"/>
    </source>
</evidence>
<keyword evidence="7" id="KW-0833">Ubl conjugation pathway</keyword>
<dbReference type="GO" id="GO:0005634">
    <property type="term" value="C:nucleus"/>
    <property type="evidence" value="ECO:0007669"/>
    <property type="project" value="UniProtKB-SubCell"/>
</dbReference>
<evidence type="ECO:0000256" key="12">
    <source>
        <dbReference type="ARBA" id="ARBA00031508"/>
    </source>
</evidence>
<dbReference type="CDD" id="cd03772">
    <property type="entry name" value="MATH_HAUSP"/>
    <property type="match status" value="1"/>
</dbReference>
<comment type="subcellular location">
    <subcellularLocation>
        <location evidence="2">Nucleus</location>
    </subcellularLocation>
</comment>
<feature type="domain" description="MATH" evidence="15">
    <location>
        <begin position="1162"/>
        <end position="1289"/>
    </location>
</feature>
<dbReference type="InterPro" id="IPR002083">
    <property type="entry name" value="MATH/TRAF_dom"/>
</dbReference>
<feature type="compositionally biased region" description="Low complexity" evidence="14">
    <location>
        <begin position="1977"/>
        <end position="1989"/>
    </location>
</feature>
<keyword evidence="10" id="KW-0539">Nucleus</keyword>
<organism evidence="17 18">
    <name type="scientific">Galemys pyrenaicus</name>
    <name type="common">Iberian desman</name>
    <name type="synonym">Pyrenean desman</name>
    <dbReference type="NCBI Taxonomy" id="202257"/>
    <lineage>
        <taxon>Eukaryota</taxon>
        <taxon>Metazoa</taxon>
        <taxon>Chordata</taxon>
        <taxon>Craniata</taxon>
        <taxon>Vertebrata</taxon>
        <taxon>Euteleostomi</taxon>
        <taxon>Mammalia</taxon>
        <taxon>Eutheria</taxon>
        <taxon>Laurasiatheria</taxon>
        <taxon>Eulipotyphla</taxon>
        <taxon>Talpidae</taxon>
        <taxon>Galemys</taxon>
    </lineage>
</organism>
<keyword evidence="6" id="KW-0645">Protease</keyword>
<feature type="region of interest" description="Disordered" evidence="14">
    <location>
        <begin position="1972"/>
        <end position="2007"/>
    </location>
</feature>
<sequence length="2616" mass="286898">MSKWAFLPSRCWRQVLGWVPAPVHAGTRLASSTGRGHTLTPGAQPQVLGGGPASLGWSSDKGEFHCCGETGAELCCEGRANPTALLKKTVAIYLELQSKVLMAGDGACSRLHCALVAAEHSAWAGLSFIPTQPQALRAGQRTCSLPGTREGCPCTTWPASLRQGTRQANTCPVSCRGFVAASCDARHSRRLPWPWKQCLLPPRNAPPVLAVSLAWPASMGSYSWASSSGRENAHTTHRILREVRGDVPERVDVGCLEKTQVCESACGPPGGQGCGACELRVTQVQGVGPVGLDSVVHGASTAGGLAEQGRVASCTGNMLSHPRSQTHCAPLRYRWLLYTDFWTHHLDLRQMRSATPHPACPCPTPSHAPLWSLLPPALAAVEPDTCPRAAEGAREVPQQPVLPGPMDGTSLYPTAYSWPQADALSTEQSFLLTLHPAWLFQPGAGWPGADPGSSGSPLRAHPRPAWDGRHAGLFAQRSALAGAQEGCTGAQSRCCCLATQSPPPSSCPAAGRLRWATADGATASAHGPLSLCVSASVCYLGPPALRCCGDLASIRAHDDTVFGGEKRTDSTLRLPLARLSCRARGASGSFHSWRDPGKQRAALCAWVRGRLWPQAYLLAARVVSVRLGPVLVLCRPDLAAGWRRRSTSSRQRSGGQGCGLHGPQPSRNTPLLLGHSDLMWLARTWPLGAWGGSCGPGMGPGSQLECWEGCWNVTVPPGPRSLPSHPEGTHAQWEPWRVEFRVRMAFPCGHGPAHLSPGLTSRSGCLAYRLAPPLACAALLSPHCSHLPSFLPWAPAGPLDKRLTTFGSHLLLCLGLLRAPPPALHDASAQLCSASGRQPPCLSLQSKSKIKGQGLCKNADSCFHGASSQGQLRAPCEAGMAPRACADGEESALEVQHRTCLHTAALKREARRGCWEGSPGLAGSREGPSGTHKWGPVTNEPPASTGSCFVHSQLLVPLVCFGARSSMAENSLPPGRRRTTVWSTSGERSGCSSALGPGSLRRARCPPGTLACWRPGPLESGKAALPLLTWRLAVKSVPCVLHRLGLVTRLGRLSSCRCPFSVLGPWDLSKILLQSHADMAGVHRLGREVVFKMGSCQGREDAWAQQKPLEFEADWRSGDEAGDADDPPRITQNPVINGNVAMSDGHNNTEEDMEDDTSWRSEATFQFTVERFSRLSESVLSPPCFVRNLPWKIMVMPRFYPDRPHQKSVGFFLQCNAESDSTSWSCHAQAVLKIINYRDDEKSFSRRISHLFFHKENDWGFSNFMAWSEVTDPEKGFIDDDKVTFEVFVQADAPHGVAWDSKKHTGYVGLKNQGATCYMNSLLQTLFFTNQLRKAVYMMPTEGDDSSKSVPLALQRVFYELQHSDKPVGTKKLTKSFGWETLDSFMQHDVQELCRVLLDNVENKMKGTCVEGTIPKLFRGKMVSYIQCKEVDYRSDRREDYYDIQLSIKGKKNIFESFVDYVAVEQLDGDNKYDAGEHGLQEAEKGVKFLTLPPVLHLQLMRFMYDPQTDQNIKINDRFEFPEQLPLDEFLQKTDPKDPANYILHAVLVHSGDNHGGHYVVYLNPKGDGKWCKFDDDVVSRCTKEEAIEHNYGGHDDDLSVRHCTNAYMLVYIRESKLSEVLQAVTDHDIPQQLVERLQEEKRIEAQKRKERQEAHLYMQVQIVAEDQFCGHQGNDMYDEEKVKYTVFKVLKNSSLAEFVQNLSQTMGFPQDQIRLWPMQARSNGTKRPAMLDNEADGNKTMIELSDNENPWTIFLETVDPELAASGATLPKFDKDHDVMLFLKMYDPRTRSLNYCGHIYTPISCKIRESSLRSASTSALPTAWYITSLDFLLLNPGDLLPVMCDRAGFIQDTSLILYEVCTARLPLICVSSGAGGGCCEVKPNLTERIQDYDVSLDKALDELMDGDIIVFQKYVLPEGAGHCPGVGALGQDRVRVVVKPPSLRSHICCSPVSLAPGSALPGALLSMPPARTHRNAGSRAGGAVVASKGQRAPAGQERGPLPWPGRPSAPLLRGRPATWPGPSARSVREEWASRARLRRRVLFFLVSGDRGTAGTQRREPGQWPQPLASWCRWLPGLPACPVIWDDPENDNSELPTAKEYFRDLYHRVDVIFCDKTIPNDPGFVVTLSNRMNYFQVAKTVAQRLNTDPMLLQFFKSQGYRDGPGNPLRHNYEGTLRDLLQFFKPRQPKKLYYQQVRARVPARGLRRRGLKMKITDFENRRSFKCIWLNSQFREEEITLYPDKHGCVRDLLEECKKAVELGEKASGRLRQVPPELGLLEIVSYKIIGVHQEDELLECLSPATSRTFRIEEIPLDQVDIDKENEMLITVAHFHKEVFGTFGIPFLLRIHQGEHFREVMKRIQSLLDIQEKEFEKVRGCPASCCGGGEDGCRGVGVQDRAGRQARGSSRLVLQFKFAIVMMGRHQYINEDEYEVTCLTLGLGWGSTTSTKPRRGVATLTLKRPSKSITDSFRARGGAVPAAALRAARTRTRAPAGLSKRICCWELFRGGHGARRPSASGAEVSGTGATVGGGVSLVCSSLAQAARLLPGVLVSSPAATARLSRLQPPQPAARLQSDVLATALTVAGSASGTPRGRGAAPGRRPSPPLALQGRAASGPWR</sequence>
<evidence type="ECO:0000256" key="5">
    <source>
        <dbReference type="ARBA" id="ARBA00021393"/>
    </source>
</evidence>
<keyword evidence="9" id="KW-0788">Thiol protease</keyword>
<name>A0A8J6DPC2_GALPY</name>
<dbReference type="Gene3D" id="2.60.210.10">
    <property type="entry name" value="Apoptosis, Tumor Necrosis Factor Receptor Associated Protein 2, Chain A"/>
    <property type="match status" value="1"/>
</dbReference>
<dbReference type="PANTHER" id="PTHR24006">
    <property type="entry name" value="UBIQUITIN CARBOXYL-TERMINAL HYDROLASE"/>
    <property type="match status" value="1"/>
</dbReference>
<dbReference type="CDD" id="cd02659">
    <property type="entry name" value="peptidase_C19C"/>
    <property type="match status" value="1"/>
</dbReference>
<dbReference type="SUPFAM" id="SSF54001">
    <property type="entry name" value="Cysteine proteinases"/>
    <property type="match status" value="1"/>
</dbReference>
<keyword evidence="8 17" id="KW-0378">Hydrolase</keyword>
<dbReference type="EC" id="3.4.19.12" evidence="4"/>
<dbReference type="Gene3D" id="3.90.70.10">
    <property type="entry name" value="Cysteine proteinases"/>
    <property type="match status" value="1"/>
</dbReference>
<evidence type="ECO:0000259" key="16">
    <source>
        <dbReference type="PROSITE" id="PS50235"/>
    </source>
</evidence>
<dbReference type="InterPro" id="IPR029346">
    <property type="entry name" value="USP_C"/>
</dbReference>
<comment type="catalytic activity">
    <reaction evidence="1">
        <text>Thiol-dependent hydrolysis of ester, thioester, amide, peptide and isopeptide bonds formed by the C-terminal Gly of ubiquitin (a 76-residue protein attached to proteins as an intracellular targeting signal).</text>
        <dbReference type="EC" id="3.4.19.12"/>
    </reaction>
</comment>
<dbReference type="Gene3D" id="3.10.20.90">
    <property type="entry name" value="Phosphatidylinositol 3-kinase Catalytic Subunit, Chain A, domain 1"/>
    <property type="match status" value="3"/>
</dbReference>
<comment type="similarity">
    <text evidence="3">Belongs to the peptidase C19 family.</text>
</comment>
<dbReference type="SUPFAM" id="SSF49599">
    <property type="entry name" value="TRAF domain-like"/>
    <property type="match status" value="1"/>
</dbReference>
<feature type="domain" description="USP" evidence="16">
    <location>
        <begin position="1308"/>
        <end position="1615"/>
    </location>
</feature>
<evidence type="ECO:0000256" key="8">
    <source>
        <dbReference type="ARBA" id="ARBA00022801"/>
    </source>
</evidence>
<feature type="region of interest" description="Disordered" evidence="14">
    <location>
        <begin position="645"/>
        <end position="666"/>
    </location>
</feature>
<keyword evidence="18" id="KW-1185">Reference proteome</keyword>
<dbReference type="InterPro" id="IPR018200">
    <property type="entry name" value="USP_CS"/>
</dbReference>
<gene>
    <name evidence="17" type="ORF">J0S82_012754</name>
</gene>
<feature type="region of interest" description="Disordered" evidence="14">
    <location>
        <begin position="1117"/>
        <end position="1158"/>
    </location>
</feature>
<dbReference type="InterPro" id="IPR050164">
    <property type="entry name" value="Peptidase_C19"/>
</dbReference>
<dbReference type="PANTHER" id="PTHR24006:SF644">
    <property type="entry name" value="UBIQUITIN CARBOXYL-TERMINAL HYDROLASE 7"/>
    <property type="match status" value="1"/>
</dbReference>
<dbReference type="FunFam" id="3.10.20.90:FF:000057">
    <property type="entry name" value="Putative ubiquitin carboxyl-terminal hydrolase 7"/>
    <property type="match status" value="1"/>
</dbReference>
<feature type="region of interest" description="Disordered" evidence="14">
    <location>
        <begin position="2581"/>
        <end position="2616"/>
    </location>
</feature>
<dbReference type="SMART" id="SM00061">
    <property type="entry name" value="MATH"/>
    <property type="match status" value="1"/>
</dbReference>
<dbReference type="InterPro" id="IPR001394">
    <property type="entry name" value="Peptidase_C19_UCH"/>
</dbReference>
<dbReference type="InterPro" id="IPR028889">
    <property type="entry name" value="USP"/>
</dbReference>
<dbReference type="FunFam" id="3.90.70.10:FF:000005">
    <property type="entry name" value="Ubiquitin carboxyl-terminal hydrolase 7"/>
    <property type="match status" value="1"/>
</dbReference>
<evidence type="ECO:0000259" key="15">
    <source>
        <dbReference type="PROSITE" id="PS50144"/>
    </source>
</evidence>
<dbReference type="GO" id="GO:0004843">
    <property type="term" value="F:cysteine-type deubiquitinase activity"/>
    <property type="evidence" value="ECO:0007669"/>
    <property type="project" value="UniProtKB-EC"/>
</dbReference>
<dbReference type="PROSITE" id="PS50235">
    <property type="entry name" value="USP_3"/>
    <property type="match status" value="1"/>
</dbReference>